<name>A0A4S8J2Y3_MUSBA</name>
<sequence>MEGDGSAAPEGGIAAELRKCSSSRSARFLKELALLRMS</sequence>
<reference evidence="1 2" key="1">
    <citation type="journal article" date="2019" name="Nat. Plants">
        <title>Genome sequencing of Musa balbisiana reveals subgenome evolution and function divergence in polyploid bananas.</title>
        <authorList>
            <person name="Yao X."/>
        </authorList>
    </citation>
    <scope>NUCLEOTIDE SEQUENCE [LARGE SCALE GENOMIC DNA]</scope>
    <source>
        <strain evidence="2">cv. DH-PKW</strain>
        <tissue evidence="1">Leaves</tissue>
    </source>
</reference>
<evidence type="ECO:0000313" key="1">
    <source>
        <dbReference type="EMBL" id="THU55733.1"/>
    </source>
</evidence>
<organism evidence="1 2">
    <name type="scientific">Musa balbisiana</name>
    <name type="common">Banana</name>
    <dbReference type="NCBI Taxonomy" id="52838"/>
    <lineage>
        <taxon>Eukaryota</taxon>
        <taxon>Viridiplantae</taxon>
        <taxon>Streptophyta</taxon>
        <taxon>Embryophyta</taxon>
        <taxon>Tracheophyta</taxon>
        <taxon>Spermatophyta</taxon>
        <taxon>Magnoliopsida</taxon>
        <taxon>Liliopsida</taxon>
        <taxon>Zingiberales</taxon>
        <taxon>Musaceae</taxon>
        <taxon>Musa</taxon>
    </lineage>
</organism>
<comment type="caution">
    <text evidence="1">The sequence shown here is derived from an EMBL/GenBank/DDBJ whole genome shotgun (WGS) entry which is preliminary data.</text>
</comment>
<dbReference type="Proteomes" id="UP000317650">
    <property type="component" value="Chromosome 11"/>
</dbReference>
<gene>
    <name evidence="1" type="ORF">C4D60_Mb11t09670</name>
</gene>
<accession>A0A4S8J2Y3</accession>
<keyword evidence="2" id="KW-1185">Reference proteome</keyword>
<protein>
    <submittedName>
        <fullName evidence="1">Uncharacterized protein</fullName>
    </submittedName>
</protein>
<dbReference type="AlphaFoldDB" id="A0A4S8J2Y3"/>
<dbReference type="EMBL" id="PYDT01000007">
    <property type="protein sequence ID" value="THU55733.1"/>
    <property type="molecule type" value="Genomic_DNA"/>
</dbReference>
<evidence type="ECO:0000313" key="2">
    <source>
        <dbReference type="Proteomes" id="UP000317650"/>
    </source>
</evidence>
<proteinExistence type="predicted"/>